<dbReference type="Gene3D" id="3.40.50.720">
    <property type="entry name" value="NAD(P)-binding Rossmann-like Domain"/>
    <property type="match status" value="1"/>
</dbReference>
<comment type="caution">
    <text evidence="5">The sequence shown here is derived from an EMBL/GenBank/DDBJ whole genome shotgun (WGS) entry which is preliminary data.</text>
</comment>
<dbReference type="SUPFAM" id="SSF51735">
    <property type="entry name" value="NAD(P)-binding Rossmann-fold domains"/>
    <property type="match status" value="1"/>
</dbReference>
<dbReference type="GO" id="GO:0016020">
    <property type="term" value="C:membrane"/>
    <property type="evidence" value="ECO:0007669"/>
    <property type="project" value="TreeGrafter"/>
</dbReference>
<dbReference type="PRINTS" id="PR00081">
    <property type="entry name" value="GDHRDH"/>
</dbReference>
<organism evidence="5 6">
    <name type="scientific">Solimonas fluminis</name>
    <dbReference type="NCBI Taxonomy" id="2086571"/>
    <lineage>
        <taxon>Bacteria</taxon>
        <taxon>Pseudomonadati</taxon>
        <taxon>Pseudomonadota</taxon>
        <taxon>Gammaproteobacteria</taxon>
        <taxon>Nevskiales</taxon>
        <taxon>Nevskiaceae</taxon>
        <taxon>Solimonas</taxon>
    </lineage>
</organism>
<dbReference type="InterPro" id="IPR057326">
    <property type="entry name" value="KR_dom"/>
</dbReference>
<dbReference type="AlphaFoldDB" id="A0A2S5TAQ0"/>
<dbReference type="InterPro" id="IPR036291">
    <property type="entry name" value="NAD(P)-bd_dom_sf"/>
</dbReference>
<proteinExistence type="inferred from homology"/>
<keyword evidence="2" id="KW-0560">Oxidoreductase</keyword>
<dbReference type="Proteomes" id="UP000238220">
    <property type="component" value="Unassembled WGS sequence"/>
</dbReference>
<evidence type="ECO:0000313" key="6">
    <source>
        <dbReference type="Proteomes" id="UP000238220"/>
    </source>
</evidence>
<sequence>MHLQDRCILLTGATGGIGRAAALQLAARGARLWLSGRREEELLALAAQIRREGGRAEVLAADLTAPGAARDLVARLRGFEVRLDMVINCAGAMHFGYFESTPPEAIEQLWRTNVLAPMQLVQAALPMLRQGGGLVVNVGSIFGSIAFPCFATYSSTKFALRGFSEALRRELSGSGVEVLYFAPRYTRTALNSGAVSDMASALAMNQDEPEAVGSALVEAIERNRKERYLGWPEKLFVRINAWFPRLVDAALRKQGQQMRPYALRQLP</sequence>
<dbReference type="InterPro" id="IPR002347">
    <property type="entry name" value="SDR_fam"/>
</dbReference>
<name>A0A2S5TAQ0_9GAMM</name>
<feature type="domain" description="Ketoreductase" evidence="4">
    <location>
        <begin position="6"/>
        <end position="185"/>
    </location>
</feature>
<dbReference type="RefSeq" id="WP_104232198.1">
    <property type="nucleotide sequence ID" value="NZ_PSNW01000016.1"/>
</dbReference>
<dbReference type="OrthoDB" id="7301144at2"/>
<evidence type="ECO:0000256" key="3">
    <source>
        <dbReference type="RuleBase" id="RU000363"/>
    </source>
</evidence>
<evidence type="ECO:0000256" key="2">
    <source>
        <dbReference type="ARBA" id="ARBA00023002"/>
    </source>
</evidence>
<dbReference type="InterPro" id="IPR020904">
    <property type="entry name" value="Sc_DH/Rdtase_CS"/>
</dbReference>
<gene>
    <name evidence="5" type="ORF">C3942_20315</name>
</gene>
<evidence type="ECO:0000313" key="5">
    <source>
        <dbReference type="EMBL" id="PPE72042.1"/>
    </source>
</evidence>
<protein>
    <submittedName>
        <fullName evidence="5">Short chain dehydrogenase</fullName>
    </submittedName>
</protein>
<evidence type="ECO:0000256" key="1">
    <source>
        <dbReference type="ARBA" id="ARBA00006484"/>
    </source>
</evidence>
<dbReference type="NCBIfam" id="NF006565">
    <property type="entry name" value="PRK09072.1"/>
    <property type="match status" value="1"/>
</dbReference>
<evidence type="ECO:0000259" key="4">
    <source>
        <dbReference type="SMART" id="SM00822"/>
    </source>
</evidence>
<dbReference type="PROSITE" id="PS00061">
    <property type="entry name" value="ADH_SHORT"/>
    <property type="match status" value="1"/>
</dbReference>
<comment type="similarity">
    <text evidence="1 3">Belongs to the short-chain dehydrogenases/reductases (SDR) family.</text>
</comment>
<accession>A0A2S5TAQ0</accession>
<dbReference type="PANTHER" id="PTHR44196:SF1">
    <property type="entry name" value="DEHYDROGENASE_REDUCTASE SDR FAMILY MEMBER 7B"/>
    <property type="match status" value="1"/>
</dbReference>
<dbReference type="EMBL" id="PSNW01000016">
    <property type="protein sequence ID" value="PPE72042.1"/>
    <property type="molecule type" value="Genomic_DNA"/>
</dbReference>
<reference evidence="5 6" key="1">
    <citation type="submission" date="2018-02" db="EMBL/GenBank/DDBJ databases">
        <title>Genome sequencing of Solimonas sp. HR-BB.</title>
        <authorList>
            <person name="Lee Y."/>
            <person name="Jeon C.O."/>
        </authorList>
    </citation>
    <scope>NUCLEOTIDE SEQUENCE [LARGE SCALE GENOMIC DNA]</scope>
    <source>
        <strain evidence="5 6">HR-BB</strain>
    </source>
</reference>
<dbReference type="GO" id="GO:0016491">
    <property type="term" value="F:oxidoreductase activity"/>
    <property type="evidence" value="ECO:0007669"/>
    <property type="project" value="UniProtKB-KW"/>
</dbReference>
<dbReference type="SMART" id="SM00822">
    <property type="entry name" value="PKS_KR"/>
    <property type="match status" value="1"/>
</dbReference>
<dbReference type="PANTHER" id="PTHR44196">
    <property type="entry name" value="DEHYDROGENASE/REDUCTASE SDR FAMILY MEMBER 7B"/>
    <property type="match status" value="1"/>
</dbReference>
<dbReference type="PRINTS" id="PR00080">
    <property type="entry name" value="SDRFAMILY"/>
</dbReference>
<dbReference type="Pfam" id="PF00106">
    <property type="entry name" value="adh_short"/>
    <property type="match status" value="1"/>
</dbReference>
<keyword evidence="6" id="KW-1185">Reference proteome</keyword>